<name>A0A177MZY7_9GAMM</name>
<dbReference type="AlphaFoldDB" id="A0A177MZY7"/>
<dbReference type="InterPro" id="IPR036388">
    <property type="entry name" value="WH-like_DNA-bd_sf"/>
</dbReference>
<reference evidence="1 2" key="1">
    <citation type="submission" date="2016-03" db="EMBL/GenBank/DDBJ databases">
        <authorList>
            <person name="Ploux O."/>
        </authorList>
    </citation>
    <scope>NUCLEOTIDE SEQUENCE [LARGE SCALE GENOMIC DNA]</scope>
    <source>
        <strain evidence="1 2">R-45370</strain>
    </source>
</reference>
<evidence type="ECO:0000313" key="2">
    <source>
        <dbReference type="Proteomes" id="UP000078476"/>
    </source>
</evidence>
<evidence type="ECO:0008006" key="3">
    <source>
        <dbReference type="Google" id="ProtNLM"/>
    </source>
</evidence>
<dbReference type="Pfam" id="PF10771">
    <property type="entry name" value="DUF2582"/>
    <property type="match status" value="1"/>
</dbReference>
<proteinExistence type="predicted"/>
<keyword evidence="2" id="KW-1185">Reference proteome</keyword>
<dbReference type="STRING" id="980561.A1359_16605"/>
<accession>A0A177MZY7</accession>
<sequence length="65" mass="7110">MSDVIGEAAGKIWHFLKENGDASVTKVTTETGLGKNEVQRAIGWLLKEDKLNIEIVGRAETLSLK</sequence>
<organism evidence="1 2">
    <name type="scientific">Methylomonas lenta</name>
    <dbReference type="NCBI Taxonomy" id="980561"/>
    <lineage>
        <taxon>Bacteria</taxon>
        <taxon>Pseudomonadati</taxon>
        <taxon>Pseudomonadota</taxon>
        <taxon>Gammaproteobacteria</taxon>
        <taxon>Methylococcales</taxon>
        <taxon>Methylococcaceae</taxon>
        <taxon>Methylomonas</taxon>
    </lineage>
</organism>
<dbReference type="Gene3D" id="1.10.10.10">
    <property type="entry name" value="Winged helix-like DNA-binding domain superfamily/Winged helix DNA-binding domain"/>
    <property type="match status" value="1"/>
</dbReference>
<evidence type="ECO:0000313" key="1">
    <source>
        <dbReference type="EMBL" id="OAI10530.1"/>
    </source>
</evidence>
<dbReference type="OrthoDB" id="5570695at2"/>
<dbReference type="RefSeq" id="WP_066987218.1">
    <property type="nucleotide sequence ID" value="NZ_LUUI01000153.1"/>
</dbReference>
<dbReference type="InterPro" id="IPR019707">
    <property type="entry name" value="DUF2582"/>
</dbReference>
<gene>
    <name evidence="1" type="ORF">A1359_16605</name>
</gene>
<comment type="caution">
    <text evidence="1">The sequence shown here is derived from an EMBL/GenBank/DDBJ whole genome shotgun (WGS) entry which is preliminary data.</text>
</comment>
<protein>
    <recommendedName>
        <fullName evidence="3">Winged helix-turn-helix domain-containing protein</fullName>
    </recommendedName>
</protein>
<dbReference type="Proteomes" id="UP000078476">
    <property type="component" value="Unassembled WGS sequence"/>
</dbReference>
<dbReference type="EMBL" id="LUUI01000153">
    <property type="protein sequence ID" value="OAI10530.1"/>
    <property type="molecule type" value="Genomic_DNA"/>
</dbReference>